<protein>
    <submittedName>
        <fullName evidence="2">Uroporphyrinogen-III synthase</fullName>
        <ecNumber evidence="2">4.2.1.75</ecNumber>
    </submittedName>
</protein>
<gene>
    <name evidence="2" type="ORF">F4V43_01370</name>
</gene>
<dbReference type="PANTHER" id="PTHR40082">
    <property type="entry name" value="BLR5956 PROTEIN"/>
    <property type="match status" value="1"/>
</dbReference>
<name>A0A5J5GK81_9BACL</name>
<comment type="caution">
    <text evidence="2">The sequence shown here is derived from an EMBL/GenBank/DDBJ whole genome shotgun (WGS) entry which is preliminary data.</text>
</comment>
<dbReference type="OrthoDB" id="9775656at2"/>
<dbReference type="InterPro" id="IPR036108">
    <property type="entry name" value="4pyrrol_syn_uPrphyn_synt_sf"/>
</dbReference>
<dbReference type="EC" id="4.2.1.75" evidence="2"/>
<proteinExistence type="predicted"/>
<dbReference type="CDD" id="cd06578">
    <property type="entry name" value="HemD"/>
    <property type="match status" value="1"/>
</dbReference>
<dbReference type="Pfam" id="PF02602">
    <property type="entry name" value="HEM4"/>
    <property type="match status" value="1"/>
</dbReference>
<keyword evidence="3" id="KW-1185">Reference proteome</keyword>
<dbReference type="Proteomes" id="UP000367750">
    <property type="component" value="Unassembled WGS sequence"/>
</dbReference>
<accession>A0A5J5GK81</accession>
<evidence type="ECO:0000313" key="2">
    <source>
        <dbReference type="EMBL" id="KAA9008427.1"/>
    </source>
</evidence>
<dbReference type="SUPFAM" id="SSF69618">
    <property type="entry name" value="HemD-like"/>
    <property type="match status" value="1"/>
</dbReference>
<dbReference type="InterPro" id="IPR003754">
    <property type="entry name" value="4pyrrol_synth_uPrphyn_synth"/>
</dbReference>
<evidence type="ECO:0000313" key="3">
    <source>
        <dbReference type="Proteomes" id="UP000367750"/>
    </source>
</evidence>
<keyword evidence="2" id="KW-0456">Lyase</keyword>
<dbReference type="AlphaFoldDB" id="A0A5J5GK81"/>
<sequence length="269" mass="29291">MGERLKGIRVALAGPRRSEEMAKLVTGMGGTALLRPAQGTVFLDDEILRRELGDWLESPPDWVILTTGMGLDALFRVAEEMGRADELQRMLAGAKIAARGYKTVAALKKRNLTPLVRDDDGSTQGLIRGLSEHRLEGVRAALQLHGDPAPRLVGWLEEAGASVRVLLPYRHTPPESGDLELLLDEIVSGQVDAVAFTSAPQARFLTEYAAARGRLDDMLAAFETRVIALAVGRITADGLREAGVGRIVVPEQERMGSMMVELSRYLAER</sequence>
<reference evidence="2 3" key="1">
    <citation type="submission" date="2019-09" db="EMBL/GenBank/DDBJ databases">
        <title>Bacillus ochoae sp. nov., Paenibacillus whitsoniae sp. nov., Paenibacillus spiritus sp. nov. Isolated from the Mars Exploration Rover during spacecraft assembly.</title>
        <authorList>
            <person name="Seuylemezian A."/>
            <person name="Vaishampayan P."/>
        </authorList>
    </citation>
    <scope>NUCLEOTIDE SEQUENCE [LARGE SCALE GENOMIC DNA]</scope>
    <source>
        <strain evidence="2 3">MER_111</strain>
    </source>
</reference>
<dbReference type="GO" id="GO:0004852">
    <property type="term" value="F:uroporphyrinogen-III synthase activity"/>
    <property type="evidence" value="ECO:0007669"/>
    <property type="project" value="UniProtKB-EC"/>
</dbReference>
<dbReference type="NCBIfam" id="NF004584">
    <property type="entry name" value="PRK05928.2-1"/>
    <property type="match status" value="1"/>
</dbReference>
<dbReference type="RefSeq" id="WP_150456449.1">
    <property type="nucleotide sequence ID" value="NZ_VYKK01000003.1"/>
</dbReference>
<dbReference type="InterPro" id="IPR039793">
    <property type="entry name" value="UROS/Hem4"/>
</dbReference>
<dbReference type="Gene3D" id="3.40.50.10090">
    <property type="match status" value="2"/>
</dbReference>
<dbReference type="PANTHER" id="PTHR40082:SF1">
    <property type="entry name" value="BLR5956 PROTEIN"/>
    <property type="match status" value="1"/>
</dbReference>
<dbReference type="GO" id="GO:0006780">
    <property type="term" value="P:uroporphyrinogen III biosynthetic process"/>
    <property type="evidence" value="ECO:0007669"/>
    <property type="project" value="InterPro"/>
</dbReference>
<organism evidence="2 3">
    <name type="scientific">Paenibacillus spiritus</name>
    <dbReference type="NCBI Taxonomy" id="2496557"/>
    <lineage>
        <taxon>Bacteria</taxon>
        <taxon>Bacillati</taxon>
        <taxon>Bacillota</taxon>
        <taxon>Bacilli</taxon>
        <taxon>Bacillales</taxon>
        <taxon>Paenibacillaceae</taxon>
        <taxon>Paenibacillus</taxon>
    </lineage>
</organism>
<feature type="domain" description="Tetrapyrrole biosynthesis uroporphyrinogen III synthase" evidence="1">
    <location>
        <begin position="20"/>
        <end position="258"/>
    </location>
</feature>
<dbReference type="EMBL" id="VYKK01000003">
    <property type="protein sequence ID" value="KAA9008427.1"/>
    <property type="molecule type" value="Genomic_DNA"/>
</dbReference>
<evidence type="ECO:0000259" key="1">
    <source>
        <dbReference type="Pfam" id="PF02602"/>
    </source>
</evidence>